<dbReference type="EMBL" id="JAAIUW010000006">
    <property type="protein sequence ID" value="KAF7828636.1"/>
    <property type="molecule type" value="Genomic_DNA"/>
</dbReference>
<evidence type="ECO:0000313" key="2">
    <source>
        <dbReference type="Proteomes" id="UP000634136"/>
    </source>
</evidence>
<dbReference type="AlphaFoldDB" id="A0A834WR27"/>
<organism evidence="1 2">
    <name type="scientific">Senna tora</name>
    <dbReference type="NCBI Taxonomy" id="362788"/>
    <lineage>
        <taxon>Eukaryota</taxon>
        <taxon>Viridiplantae</taxon>
        <taxon>Streptophyta</taxon>
        <taxon>Embryophyta</taxon>
        <taxon>Tracheophyta</taxon>
        <taxon>Spermatophyta</taxon>
        <taxon>Magnoliopsida</taxon>
        <taxon>eudicotyledons</taxon>
        <taxon>Gunneridae</taxon>
        <taxon>Pentapetalae</taxon>
        <taxon>rosids</taxon>
        <taxon>fabids</taxon>
        <taxon>Fabales</taxon>
        <taxon>Fabaceae</taxon>
        <taxon>Caesalpinioideae</taxon>
        <taxon>Cassia clade</taxon>
        <taxon>Senna</taxon>
    </lineage>
</organism>
<accession>A0A834WR27</accession>
<keyword evidence="2" id="KW-1185">Reference proteome</keyword>
<evidence type="ECO:0000313" key="1">
    <source>
        <dbReference type="EMBL" id="KAF7828636.1"/>
    </source>
</evidence>
<comment type="caution">
    <text evidence="1">The sequence shown here is derived from an EMBL/GenBank/DDBJ whole genome shotgun (WGS) entry which is preliminary data.</text>
</comment>
<reference evidence="1" key="1">
    <citation type="submission" date="2020-09" db="EMBL/GenBank/DDBJ databases">
        <title>Genome-Enabled Discovery of Anthraquinone Biosynthesis in Senna tora.</title>
        <authorList>
            <person name="Kang S.-H."/>
            <person name="Pandey R.P."/>
            <person name="Lee C.-M."/>
            <person name="Sim J.-S."/>
            <person name="Jeong J.-T."/>
            <person name="Choi B.-S."/>
            <person name="Jung M."/>
            <person name="Ginzburg D."/>
            <person name="Zhao K."/>
            <person name="Won S.Y."/>
            <person name="Oh T.-J."/>
            <person name="Yu Y."/>
            <person name="Kim N.-H."/>
            <person name="Lee O.R."/>
            <person name="Lee T.-H."/>
            <person name="Bashyal P."/>
            <person name="Kim T.-S."/>
            <person name="Lee W.-H."/>
            <person name="Kawkins C."/>
            <person name="Kim C.-K."/>
            <person name="Kim J.S."/>
            <person name="Ahn B.O."/>
            <person name="Rhee S.Y."/>
            <person name="Sohng J.K."/>
        </authorList>
    </citation>
    <scope>NUCLEOTIDE SEQUENCE</scope>
    <source>
        <tissue evidence="1">Leaf</tissue>
    </source>
</reference>
<proteinExistence type="predicted"/>
<protein>
    <submittedName>
        <fullName evidence="1">Uncharacterized protein</fullName>
    </submittedName>
</protein>
<dbReference type="Proteomes" id="UP000634136">
    <property type="component" value="Unassembled WGS sequence"/>
</dbReference>
<sequence>MLRLAAFEVDPTEPSPLSLLCGPHIHLTFHYLLSQMPLNFDNLTLGTTHPLCSSLESLIHSLGPPTSKS</sequence>
<name>A0A834WR27_9FABA</name>
<gene>
    <name evidence="1" type="ORF">G2W53_019800</name>
</gene>